<gene>
    <name evidence="1" type="ORF">TKK_005891</name>
</gene>
<dbReference type="EMBL" id="JBJJXI010000050">
    <property type="protein sequence ID" value="KAL3400742.1"/>
    <property type="molecule type" value="Genomic_DNA"/>
</dbReference>
<accession>A0ABD2X5T1</accession>
<protein>
    <recommendedName>
        <fullName evidence="3">Secreted protein</fullName>
    </recommendedName>
</protein>
<evidence type="ECO:0000313" key="2">
    <source>
        <dbReference type="Proteomes" id="UP001627154"/>
    </source>
</evidence>
<dbReference type="AlphaFoldDB" id="A0ABD2X5T1"/>
<proteinExistence type="predicted"/>
<dbReference type="Proteomes" id="UP001627154">
    <property type="component" value="Unassembled WGS sequence"/>
</dbReference>
<evidence type="ECO:0000313" key="1">
    <source>
        <dbReference type="EMBL" id="KAL3400742.1"/>
    </source>
</evidence>
<comment type="caution">
    <text evidence="1">The sequence shown here is derived from an EMBL/GenBank/DDBJ whole genome shotgun (WGS) entry which is preliminary data.</text>
</comment>
<organism evidence="1 2">
    <name type="scientific">Trichogramma kaykai</name>
    <dbReference type="NCBI Taxonomy" id="54128"/>
    <lineage>
        <taxon>Eukaryota</taxon>
        <taxon>Metazoa</taxon>
        <taxon>Ecdysozoa</taxon>
        <taxon>Arthropoda</taxon>
        <taxon>Hexapoda</taxon>
        <taxon>Insecta</taxon>
        <taxon>Pterygota</taxon>
        <taxon>Neoptera</taxon>
        <taxon>Endopterygota</taxon>
        <taxon>Hymenoptera</taxon>
        <taxon>Apocrita</taxon>
        <taxon>Proctotrupomorpha</taxon>
        <taxon>Chalcidoidea</taxon>
        <taxon>Trichogrammatidae</taxon>
        <taxon>Trichogramma</taxon>
    </lineage>
</organism>
<sequence>MALSSICSCFIIVEANELTAAQPKYELSMYATTVSGVNGCPAAFHKDSRSRANLGQQNSTCSASSSSVEQEGHVARSSCPKLHKYALKHPCPDSS</sequence>
<keyword evidence="2" id="KW-1185">Reference proteome</keyword>
<reference evidence="1 2" key="1">
    <citation type="journal article" date="2024" name="bioRxiv">
        <title>A reference genome for Trichogramma kaykai: A tiny desert-dwelling parasitoid wasp with competing sex-ratio distorters.</title>
        <authorList>
            <person name="Culotta J."/>
            <person name="Lindsey A.R."/>
        </authorList>
    </citation>
    <scope>NUCLEOTIDE SEQUENCE [LARGE SCALE GENOMIC DNA]</scope>
    <source>
        <strain evidence="1 2">KSX58</strain>
    </source>
</reference>
<name>A0ABD2X5T1_9HYME</name>
<evidence type="ECO:0008006" key="3">
    <source>
        <dbReference type="Google" id="ProtNLM"/>
    </source>
</evidence>